<dbReference type="PANTHER" id="PTHR43684">
    <property type="match status" value="1"/>
</dbReference>
<protein>
    <submittedName>
        <fullName evidence="4">Enoyl-CoA hydratase/delta3,5-delta2,4-dienoyl-CoA isomerase</fullName>
    </submittedName>
</protein>
<proteinExistence type="predicted"/>
<name>Q23NK1_TETTS</name>
<accession>Q23NK1</accession>
<reference evidence="5" key="1">
    <citation type="journal article" date="2006" name="PLoS Biol.">
        <title>Macronuclear genome sequence of the ciliate Tetrahymena thermophila, a model eukaryote.</title>
        <authorList>
            <person name="Eisen J.A."/>
            <person name="Coyne R.S."/>
            <person name="Wu M."/>
            <person name="Wu D."/>
            <person name="Thiagarajan M."/>
            <person name="Wortman J.R."/>
            <person name="Badger J.H."/>
            <person name="Ren Q."/>
            <person name="Amedeo P."/>
            <person name="Jones K.M."/>
            <person name="Tallon L.J."/>
            <person name="Delcher A.L."/>
            <person name="Salzberg S.L."/>
            <person name="Silva J.C."/>
            <person name="Haas B.J."/>
            <person name="Majoros W.H."/>
            <person name="Farzad M."/>
            <person name="Carlton J.M."/>
            <person name="Smith R.K. Jr."/>
            <person name="Garg J."/>
            <person name="Pearlman R.E."/>
            <person name="Karrer K.M."/>
            <person name="Sun L."/>
            <person name="Manning G."/>
            <person name="Elde N.C."/>
            <person name="Turkewitz A.P."/>
            <person name="Asai D.J."/>
            <person name="Wilkes D.E."/>
            <person name="Wang Y."/>
            <person name="Cai H."/>
            <person name="Collins K."/>
            <person name="Stewart B.A."/>
            <person name="Lee S.R."/>
            <person name="Wilamowska K."/>
            <person name="Weinberg Z."/>
            <person name="Ruzzo W.L."/>
            <person name="Wloga D."/>
            <person name="Gaertig J."/>
            <person name="Frankel J."/>
            <person name="Tsao C.-C."/>
            <person name="Gorovsky M.A."/>
            <person name="Keeling P.J."/>
            <person name="Waller R.F."/>
            <person name="Patron N.J."/>
            <person name="Cherry J.M."/>
            <person name="Stover N.A."/>
            <person name="Krieger C.J."/>
            <person name="del Toro C."/>
            <person name="Ryder H.F."/>
            <person name="Williamson S.C."/>
            <person name="Barbeau R.A."/>
            <person name="Hamilton E.P."/>
            <person name="Orias E."/>
        </authorList>
    </citation>
    <scope>NUCLEOTIDE SEQUENCE [LARGE SCALE GENOMIC DNA]</scope>
    <source>
        <strain evidence="5">SB210</strain>
    </source>
</reference>
<dbReference type="Proteomes" id="UP000009168">
    <property type="component" value="Unassembled WGS sequence"/>
</dbReference>
<dbReference type="STRING" id="312017.Q23NK1"/>
<dbReference type="RefSeq" id="XP_001018318.1">
    <property type="nucleotide sequence ID" value="XM_001018318.1"/>
</dbReference>
<dbReference type="GO" id="GO:0005777">
    <property type="term" value="C:peroxisome"/>
    <property type="evidence" value="ECO:0007669"/>
    <property type="project" value="UniProtKB-SubCell"/>
</dbReference>
<dbReference type="InterPro" id="IPR014748">
    <property type="entry name" value="Enoyl-CoA_hydra_C"/>
</dbReference>
<dbReference type="eggNOG" id="KOG0016">
    <property type="taxonomic scope" value="Eukaryota"/>
</dbReference>
<dbReference type="GeneID" id="7846485"/>
<evidence type="ECO:0000256" key="1">
    <source>
        <dbReference type="ARBA" id="ARBA00004275"/>
    </source>
</evidence>
<dbReference type="PANTHER" id="PTHR43684:SF1">
    <property type="entry name" value="ENOYL-COA DELTA ISOMERASE 2"/>
    <property type="match status" value="1"/>
</dbReference>
<dbReference type="OMA" id="LHCDFVY"/>
<dbReference type="GO" id="GO:0004165">
    <property type="term" value="F:delta(3)-delta(2)-enoyl-CoA isomerase activity"/>
    <property type="evidence" value="ECO:0007669"/>
    <property type="project" value="UniProtKB-ARBA"/>
</dbReference>
<dbReference type="KEGG" id="tet:TTHERM_00752190"/>
<dbReference type="AlphaFoldDB" id="Q23NK1"/>
<evidence type="ECO:0000313" key="5">
    <source>
        <dbReference type="Proteomes" id="UP000009168"/>
    </source>
</evidence>
<dbReference type="CDD" id="cd06558">
    <property type="entry name" value="crotonase-like"/>
    <property type="match status" value="1"/>
</dbReference>
<dbReference type="InterPro" id="IPR051053">
    <property type="entry name" value="ECH/Chromodomain_protein"/>
</dbReference>
<dbReference type="InterPro" id="IPR029045">
    <property type="entry name" value="ClpP/crotonase-like_dom_sf"/>
</dbReference>
<keyword evidence="3 4" id="KW-0413">Isomerase</keyword>
<keyword evidence="5" id="KW-1185">Reference proteome</keyword>
<gene>
    <name evidence="4" type="ORF">TTHERM_00752190</name>
</gene>
<dbReference type="Gene3D" id="1.10.12.10">
    <property type="entry name" value="Lyase 2-enoyl-coa Hydratase, Chain A, domain 2"/>
    <property type="match status" value="1"/>
</dbReference>
<dbReference type="SUPFAM" id="SSF52096">
    <property type="entry name" value="ClpP/crotonase"/>
    <property type="match status" value="1"/>
</dbReference>
<keyword evidence="2" id="KW-0576">Peroxisome</keyword>
<dbReference type="Gene3D" id="3.90.226.10">
    <property type="entry name" value="2-enoyl-CoA Hydratase, Chain A, domain 1"/>
    <property type="match status" value="1"/>
</dbReference>
<comment type="subcellular location">
    <subcellularLocation>
        <location evidence="1">Peroxisome</location>
    </subcellularLocation>
</comment>
<dbReference type="InterPro" id="IPR001753">
    <property type="entry name" value="Enoyl-CoA_hydra/iso"/>
</dbReference>
<dbReference type="EMBL" id="GG662655">
    <property type="protein sequence ID" value="EAR98073.1"/>
    <property type="molecule type" value="Genomic_DNA"/>
</dbReference>
<evidence type="ECO:0000256" key="3">
    <source>
        <dbReference type="ARBA" id="ARBA00023235"/>
    </source>
</evidence>
<dbReference type="OrthoDB" id="409763at2759"/>
<organism evidence="4 5">
    <name type="scientific">Tetrahymena thermophila (strain SB210)</name>
    <dbReference type="NCBI Taxonomy" id="312017"/>
    <lineage>
        <taxon>Eukaryota</taxon>
        <taxon>Sar</taxon>
        <taxon>Alveolata</taxon>
        <taxon>Ciliophora</taxon>
        <taxon>Intramacronucleata</taxon>
        <taxon>Oligohymenophorea</taxon>
        <taxon>Hymenostomatida</taxon>
        <taxon>Tetrahymenina</taxon>
        <taxon>Tetrahymenidae</taxon>
        <taxon>Tetrahymena</taxon>
    </lineage>
</organism>
<dbReference type="HOGENOM" id="CLU_009834_7_2_1"/>
<sequence>MELNPQKLKEEALQEQSVLKEISEEGILTITLNKPKKFNSLTIGMYYVIIDYLNEANSDSKVKTIILRGNGKNFSSGNDLSNFVSFAGDREFQIKGSQFFGNDLMKVFCAAFINCKKPIIAVVQGSVIGVAFTLLMLCDEIYSTEDAYFQAPLVKLAQGPEMCSSYTFPQVFGYQRAFEIIVGAKTLKSRDMLDYKVVNQLFKTYEETLQYAQQRAKEFCQLDQESVIQAKSLMRWDRDILHKVNLEECKNLINRWSSENLIEVIMNFFQRKQNSKL</sequence>
<evidence type="ECO:0000313" key="4">
    <source>
        <dbReference type="EMBL" id="EAR98073.1"/>
    </source>
</evidence>
<dbReference type="Pfam" id="PF00378">
    <property type="entry name" value="ECH_1"/>
    <property type="match status" value="1"/>
</dbReference>
<dbReference type="InParanoid" id="Q23NK1"/>
<evidence type="ECO:0000256" key="2">
    <source>
        <dbReference type="ARBA" id="ARBA00023140"/>
    </source>
</evidence>